<feature type="region of interest" description="Disordered" evidence="1">
    <location>
        <begin position="1"/>
        <end position="38"/>
    </location>
</feature>
<dbReference type="AlphaFoldDB" id="A0A6M5Z463"/>
<feature type="compositionally biased region" description="Polar residues" evidence="1">
    <location>
        <begin position="75"/>
        <end position="87"/>
    </location>
</feature>
<dbReference type="EMBL" id="CP053452">
    <property type="protein sequence ID" value="QJX00252.1"/>
    <property type="molecule type" value="Genomic_DNA"/>
</dbReference>
<dbReference type="KEGG" id="ftj:FTUN_7876"/>
<protein>
    <recommendedName>
        <fullName evidence="4">Toprim domain-containing protein</fullName>
    </recommendedName>
</protein>
<evidence type="ECO:0000256" key="1">
    <source>
        <dbReference type="SAM" id="MobiDB-lite"/>
    </source>
</evidence>
<keyword evidence="3" id="KW-1185">Reference proteome</keyword>
<proteinExistence type="predicted"/>
<dbReference type="Proteomes" id="UP000503447">
    <property type="component" value="Chromosome"/>
</dbReference>
<evidence type="ECO:0000313" key="2">
    <source>
        <dbReference type="EMBL" id="QJX00252.1"/>
    </source>
</evidence>
<name>A0A6M5Z463_9BACT</name>
<feature type="region of interest" description="Disordered" evidence="1">
    <location>
        <begin position="66"/>
        <end position="87"/>
    </location>
</feature>
<evidence type="ECO:0008006" key="4">
    <source>
        <dbReference type="Google" id="ProtNLM"/>
    </source>
</evidence>
<organism evidence="2 3">
    <name type="scientific">Frigoriglobus tundricola</name>
    <dbReference type="NCBI Taxonomy" id="2774151"/>
    <lineage>
        <taxon>Bacteria</taxon>
        <taxon>Pseudomonadati</taxon>
        <taxon>Planctomycetota</taxon>
        <taxon>Planctomycetia</taxon>
        <taxon>Gemmatales</taxon>
        <taxon>Gemmataceae</taxon>
        <taxon>Frigoriglobus</taxon>
    </lineage>
</organism>
<gene>
    <name evidence="2" type="ORF">FTUN_7876</name>
</gene>
<reference evidence="3" key="1">
    <citation type="submission" date="2020-05" db="EMBL/GenBank/DDBJ databases">
        <title>Frigoriglobus tundricola gen. nov., sp. nov., a psychrotolerant cellulolytic planctomycete of the family Gemmataceae with two divergent copies of 16S rRNA gene.</title>
        <authorList>
            <person name="Kulichevskaya I.S."/>
            <person name="Ivanova A.A."/>
            <person name="Naumoff D.G."/>
            <person name="Beletsky A.V."/>
            <person name="Rijpstra W.I.C."/>
            <person name="Sinninghe Damste J.S."/>
            <person name="Mardanov A.V."/>
            <person name="Ravin N.V."/>
            <person name="Dedysh S.N."/>
        </authorList>
    </citation>
    <scope>NUCLEOTIDE SEQUENCE [LARGE SCALE GENOMIC DNA]</scope>
    <source>
        <strain evidence="3">PL17</strain>
    </source>
</reference>
<evidence type="ECO:0000313" key="3">
    <source>
        <dbReference type="Proteomes" id="UP000503447"/>
    </source>
</evidence>
<accession>A0A6M5Z463</accession>
<sequence>MDAAGKVVGLNRRFGNGSKKAMPGSKRGLTLPTGWRDRPGPVFVVEGPTDAAALTAAGLAAVGRPSNAGGGSCSPHCSATSTPTATF</sequence>